<gene>
    <name evidence="2" type="ORF">GCM10011396_27460</name>
</gene>
<keyword evidence="3" id="KW-1185">Reference proteome</keyword>
<evidence type="ECO:0000313" key="3">
    <source>
        <dbReference type="Proteomes" id="UP000637423"/>
    </source>
</evidence>
<name>A0A916UMH3_9BURK</name>
<dbReference type="AlphaFoldDB" id="A0A916UMH3"/>
<proteinExistence type="predicted"/>
<dbReference type="Proteomes" id="UP000637423">
    <property type="component" value="Unassembled WGS sequence"/>
</dbReference>
<dbReference type="Gene3D" id="1.20.120.520">
    <property type="entry name" value="nmb1532 protein domain like"/>
    <property type="match status" value="1"/>
</dbReference>
<evidence type="ECO:0000313" key="2">
    <source>
        <dbReference type="EMBL" id="GGC78779.1"/>
    </source>
</evidence>
<evidence type="ECO:0000259" key="1">
    <source>
        <dbReference type="Pfam" id="PF01814"/>
    </source>
</evidence>
<feature type="domain" description="Hemerythrin-like" evidence="1">
    <location>
        <begin position="14"/>
        <end position="153"/>
    </location>
</feature>
<accession>A0A916UMH3</accession>
<protein>
    <recommendedName>
        <fullName evidence="1">Hemerythrin-like domain-containing protein</fullName>
    </recommendedName>
</protein>
<dbReference type="RefSeq" id="WP_188566572.1">
    <property type="nucleotide sequence ID" value="NZ_BMED01000002.1"/>
</dbReference>
<dbReference type="EMBL" id="BMED01000002">
    <property type="protein sequence ID" value="GGC78779.1"/>
    <property type="molecule type" value="Genomic_DNA"/>
</dbReference>
<dbReference type="Pfam" id="PF01814">
    <property type="entry name" value="Hemerythrin"/>
    <property type="match status" value="1"/>
</dbReference>
<sequence length="177" mass="19792">MNTLFASAPGFDQPLAVLKHCHDRIRKQLSTLEKLPPHLAAYGADADAQQAAAAIRRYFNQAAPLHHEDEEMDLLPMLEGTARDEDAKLLNELMPAILKEHLQMHAIWHRLDKQLEAIAAGTAAALDENDVHQFNTMYTQHMVVEESHIAPMAKRLFSDAQMGKLGDAMQHRRGISA</sequence>
<organism evidence="2 3">
    <name type="scientific">Undibacterium terreum</name>
    <dbReference type="NCBI Taxonomy" id="1224302"/>
    <lineage>
        <taxon>Bacteria</taxon>
        <taxon>Pseudomonadati</taxon>
        <taxon>Pseudomonadota</taxon>
        <taxon>Betaproteobacteria</taxon>
        <taxon>Burkholderiales</taxon>
        <taxon>Oxalobacteraceae</taxon>
        <taxon>Undibacterium</taxon>
    </lineage>
</organism>
<reference evidence="2" key="1">
    <citation type="journal article" date="2014" name="Int. J. Syst. Evol. Microbiol.">
        <title>Complete genome sequence of Corynebacterium casei LMG S-19264T (=DSM 44701T), isolated from a smear-ripened cheese.</title>
        <authorList>
            <consortium name="US DOE Joint Genome Institute (JGI-PGF)"/>
            <person name="Walter F."/>
            <person name="Albersmeier A."/>
            <person name="Kalinowski J."/>
            <person name="Ruckert C."/>
        </authorList>
    </citation>
    <scope>NUCLEOTIDE SEQUENCE</scope>
    <source>
        <strain evidence="2">CGMCC 1.10998</strain>
    </source>
</reference>
<reference evidence="2" key="2">
    <citation type="submission" date="2020-09" db="EMBL/GenBank/DDBJ databases">
        <authorList>
            <person name="Sun Q."/>
            <person name="Zhou Y."/>
        </authorList>
    </citation>
    <scope>NUCLEOTIDE SEQUENCE</scope>
    <source>
        <strain evidence="2">CGMCC 1.10998</strain>
    </source>
</reference>
<comment type="caution">
    <text evidence="2">The sequence shown here is derived from an EMBL/GenBank/DDBJ whole genome shotgun (WGS) entry which is preliminary data.</text>
</comment>
<dbReference type="InterPro" id="IPR012312">
    <property type="entry name" value="Hemerythrin-like"/>
</dbReference>